<dbReference type="RefSeq" id="WP_154380835.1">
    <property type="nucleotide sequence ID" value="NZ_WKJJ01000025.1"/>
</dbReference>
<dbReference type="InterPro" id="IPR052340">
    <property type="entry name" value="RNase_Y/CdgJ"/>
</dbReference>
<feature type="compositionally biased region" description="Low complexity" evidence="1">
    <location>
        <begin position="14"/>
        <end position="29"/>
    </location>
</feature>
<dbReference type="InterPro" id="IPR013976">
    <property type="entry name" value="HDOD"/>
</dbReference>
<evidence type="ECO:0000313" key="3">
    <source>
        <dbReference type="EMBL" id="MRV75874.1"/>
    </source>
</evidence>
<accession>A0A7X2ITS1</accession>
<evidence type="ECO:0000313" key="4">
    <source>
        <dbReference type="Proteomes" id="UP000446768"/>
    </source>
</evidence>
<proteinExistence type="predicted"/>
<organism evidence="3 4">
    <name type="scientific">Pseudoduganella rivuli</name>
    <dbReference type="NCBI Taxonomy" id="2666085"/>
    <lineage>
        <taxon>Bacteria</taxon>
        <taxon>Pseudomonadati</taxon>
        <taxon>Pseudomonadota</taxon>
        <taxon>Betaproteobacteria</taxon>
        <taxon>Burkholderiales</taxon>
        <taxon>Oxalobacteraceae</taxon>
        <taxon>Telluria group</taxon>
        <taxon>Pseudoduganella</taxon>
    </lineage>
</organism>
<evidence type="ECO:0000256" key="1">
    <source>
        <dbReference type="SAM" id="MobiDB-lite"/>
    </source>
</evidence>
<dbReference type="PROSITE" id="PS51833">
    <property type="entry name" value="HDOD"/>
    <property type="match status" value="1"/>
</dbReference>
<name>A0A7X2ITS1_9BURK</name>
<dbReference type="EMBL" id="WKJJ01000025">
    <property type="protein sequence ID" value="MRV75874.1"/>
    <property type="molecule type" value="Genomic_DNA"/>
</dbReference>
<gene>
    <name evidence="3" type="ORF">GJ700_29595</name>
</gene>
<dbReference type="PANTHER" id="PTHR33525">
    <property type="match status" value="1"/>
</dbReference>
<dbReference type="SUPFAM" id="SSF109604">
    <property type="entry name" value="HD-domain/PDEase-like"/>
    <property type="match status" value="1"/>
</dbReference>
<keyword evidence="4" id="KW-1185">Reference proteome</keyword>
<dbReference type="AlphaFoldDB" id="A0A7X2ITS1"/>
<feature type="domain" description="HDOD" evidence="2">
    <location>
        <begin position="107"/>
        <end position="296"/>
    </location>
</feature>
<dbReference type="PANTHER" id="PTHR33525:SF6">
    <property type="entry name" value="HDOD DOMAIN-CONTAINING PROTEIN"/>
    <property type="match status" value="1"/>
</dbReference>
<evidence type="ECO:0000259" key="2">
    <source>
        <dbReference type="PROSITE" id="PS51833"/>
    </source>
</evidence>
<protein>
    <submittedName>
        <fullName evidence="3">HDOD domain-containing protein</fullName>
    </submittedName>
</protein>
<sequence>MYQWLKRLLGDAGQPETPAPAVAETPPQEDAGDVADAADMTVNGTTAEPAAAPAYQQKERIDTAFADWLFGAWRDGHADADSGAAEARVLEALNAIARSQHSGADLMRRMPGVVPQLLQSLRSETFSGADIARKISSDVVMVAEVIRLANSSALASGQPVASVQNAVLVIGQEGLRQLVTSVAFRPIIDLNAGPHTRRIAPRIWDHSERCAHLCRKLAPEFGVEPLDAFLAGLVQNAGLMVSLGMMDRNARDGERLGSTAFTARLAPAARLVASGIAKEWRFPDAVSQALTEQVAVRKGAAMSAMGRLLAQAEYLCKVKILAEQGKVSAQEEGLFDGLSASVQACYPGIVKTSGNYQ</sequence>
<feature type="region of interest" description="Disordered" evidence="1">
    <location>
        <begin position="9"/>
        <end position="32"/>
    </location>
</feature>
<dbReference type="Proteomes" id="UP000446768">
    <property type="component" value="Unassembled WGS sequence"/>
</dbReference>
<comment type="caution">
    <text evidence="3">The sequence shown here is derived from an EMBL/GenBank/DDBJ whole genome shotgun (WGS) entry which is preliminary data.</text>
</comment>
<reference evidence="3 4" key="1">
    <citation type="submission" date="2019-11" db="EMBL/GenBank/DDBJ databases">
        <title>Novel species isolated from a subtropical stream in China.</title>
        <authorList>
            <person name="Lu H."/>
        </authorList>
    </citation>
    <scope>NUCLEOTIDE SEQUENCE [LARGE SCALE GENOMIC DNA]</scope>
    <source>
        <strain evidence="3 4">FT92W</strain>
    </source>
</reference>
<dbReference type="Gene3D" id="1.10.3210.10">
    <property type="entry name" value="Hypothetical protein af1432"/>
    <property type="match status" value="1"/>
</dbReference>
<dbReference type="Pfam" id="PF08668">
    <property type="entry name" value="HDOD"/>
    <property type="match status" value="1"/>
</dbReference>